<feature type="active site" description="Proton donor" evidence="12">
    <location>
        <position position="108"/>
    </location>
</feature>
<dbReference type="InterPro" id="IPR035587">
    <property type="entry name" value="DUS-like_FMN-bd"/>
</dbReference>
<dbReference type="Pfam" id="PF01207">
    <property type="entry name" value="Dus"/>
    <property type="match status" value="1"/>
</dbReference>
<evidence type="ECO:0000256" key="11">
    <source>
        <dbReference type="PIRNR" id="PIRNR006621"/>
    </source>
</evidence>
<dbReference type="GO" id="GO:0050660">
    <property type="term" value="F:flavin adenine dinucleotide binding"/>
    <property type="evidence" value="ECO:0007669"/>
    <property type="project" value="InterPro"/>
</dbReference>
<evidence type="ECO:0000313" key="16">
    <source>
        <dbReference type="Proteomes" id="UP000188181"/>
    </source>
</evidence>
<evidence type="ECO:0000256" key="12">
    <source>
        <dbReference type="PIRSR" id="PIRSR006621-1"/>
    </source>
</evidence>
<evidence type="ECO:0000256" key="8">
    <source>
        <dbReference type="ARBA" id="ARBA00023002"/>
    </source>
</evidence>
<evidence type="ECO:0000256" key="6">
    <source>
        <dbReference type="ARBA" id="ARBA00022857"/>
    </source>
</evidence>
<comment type="catalytic activity">
    <reaction evidence="10">
        <text>a 5,6-dihydrouridine in tRNA + NAD(+) = a uridine in tRNA + NADH + H(+)</text>
        <dbReference type="Rhea" id="RHEA:54452"/>
        <dbReference type="Rhea" id="RHEA-COMP:13339"/>
        <dbReference type="Rhea" id="RHEA-COMP:13887"/>
        <dbReference type="ChEBI" id="CHEBI:15378"/>
        <dbReference type="ChEBI" id="CHEBI:57540"/>
        <dbReference type="ChEBI" id="CHEBI:57945"/>
        <dbReference type="ChEBI" id="CHEBI:65315"/>
        <dbReference type="ChEBI" id="CHEBI:74443"/>
    </reaction>
</comment>
<evidence type="ECO:0000256" key="13">
    <source>
        <dbReference type="PIRSR" id="PIRSR006621-2"/>
    </source>
</evidence>
<keyword evidence="5 11" id="KW-0819">tRNA processing</keyword>
<feature type="domain" description="DUS-like FMN-binding" evidence="14">
    <location>
        <begin position="22"/>
        <end position="322"/>
    </location>
</feature>
<reference evidence="16" key="1">
    <citation type="submission" date="2017-02" db="EMBL/GenBank/DDBJ databases">
        <title>Comparative genomics and description of representatives of a novel lineage of planctomycetes thriving in anoxic sediments.</title>
        <authorList>
            <person name="Spring S."/>
            <person name="Bunk B."/>
            <person name="Sproer C."/>
        </authorList>
    </citation>
    <scope>NUCLEOTIDE SEQUENCE [LARGE SCALE GENOMIC DNA]</scope>
    <source>
        <strain evidence="16">SM-Chi-D1</strain>
    </source>
</reference>
<comment type="function">
    <text evidence="1 11">Catalyzes the synthesis of 5,6-dihydrouridine (D), a modified base found in the D-loop of most tRNAs, via the reduction of the C5-C6 double bond in target uridines.</text>
</comment>
<gene>
    <name evidence="15" type="primary">dus</name>
    <name evidence="15" type="ORF">SMSP2_01272</name>
</gene>
<sequence>MNNITGKKLYIGSIKLEMPVLMAPLSGYTDSATRSILRNFGAPLTFPGVMLSKSAANPKILRKPEYQPQPCEKPVGAQILGAEPKIMAEAAAGLEKSGFDLIDINFACPAPKVLRRGRGGYMLRDPQSVREVFLAVRNAIKVPLTVKLRIGYGEGEESRRAFWEIMDFFAQNPPELTVIHGRTTLQKYGGKADWHLIAEAKKRYPHLKIAGSGDIFSVEDIISRLEQTGIDGILVARGAIGNPWIFRDAAAVFRGEAKPQPPSVQEQGRVMIEHVSLLRKVFDPCKSVRYFRKFSARYCKLHPHRKRPQTALMAAKNMDDFLSAIKTHYGVEPNTDSDL</sequence>
<organism evidence="15 16">
    <name type="scientific">Limihaloglobus sulfuriphilus</name>
    <dbReference type="NCBI Taxonomy" id="1851148"/>
    <lineage>
        <taxon>Bacteria</taxon>
        <taxon>Pseudomonadati</taxon>
        <taxon>Planctomycetota</taxon>
        <taxon>Phycisphaerae</taxon>
        <taxon>Sedimentisphaerales</taxon>
        <taxon>Sedimentisphaeraceae</taxon>
        <taxon>Limihaloglobus</taxon>
    </lineage>
</organism>
<dbReference type="Gene3D" id="3.20.20.70">
    <property type="entry name" value="Aldolase class I"/>
    <property type="match status" value="1"/>
</dbReference>
<dbReference type="SUPFAM" id="SSF51395">
    <property type="entry name" value="FMN-linked oxidoreductases"/>
    <property type="match status" value="1"/>
</dbReference>
<evidence type="ECO:0000256" key="4">
    <source>
        <dbReference type="ARBA" id="ARBA00022643"/>
    </source>
</evidence>
<feature type="binding site" evidence="13">
    <location>
        <position position="147"/>
    </location>
    <ligand>
        <name>FMN</name>
        <dbReference type="ChEBI" id="CHEBI:58210"/>
    </ligand>
</feature>
<keyword evidence="6" id="KW-0521">NADP</keyword>
<accession>A0A1Q2ME17</accession>
<evidence type="ECO:0000256" key="9">
    <source>
        <dbReference type="ARBA" id="ARBA00048205"/>
    </source>
</evidence>
<comment type="similarity">
    <text evidence="11">Belongs to the dus family.</text>
</comment>
<dbReference type="STRING" id="1851148.SMSP2_01272"/>
<keyword evidence="16" id="KW-1185">Reference proteome</keyword>
<dbReference type="GO" id="GO:0000049">
    <property type="term" value="F:tRNA binding"/>
    <property type="evidence" value="ECO:0007669"/>
    <property type="project" value="UniProtKB-KW"/>
</dbReference>
<dbReference type="KEGG" id="pbas:SMSP2_01272"/>
<dbReference type="PANTHER" id="PTHR45846:SF1">
    <property type="entry name" value="TRNA-DIHYDROURIDINE(47) SYNTHASE [NAD(P)(+)]-LIKE"/>
    <property type="match status" value="1"/>
</dbReference>
<dbReference type="EC" id="1.3.1.-" evidence="11"/>
<keyword evidence="7" id="KW-0694">RNA-binding</keyword>
<evidence type="ECO:0000256" key="2">
    <source>
        <dbReference type="ARBA" id="ARBA00022555"/>
    </source>
</evidence>
<dbReference type="PANTHER" id="PTHR45846">
    <property type="entry name" value="TRNA-DIHYDROURIDINE(47) SYNTHASE [NAD(P)(+)]-LIKE"/>
    <property type="match status" value="1"/>
</dbReference>
<evidence type="ECO:0000256" key="1">
    <source>
        <dbReference type="ARBA" id="ARBA00002790"/>
    </source>
</evidence>
<dbReference type="Proteomes" id="UP000188181">
    <property type="component" value="Chromosome"/>
</dbReference>
<keyword evidence="8 11" id="KW-0560">Oxidoreductase</keyword>
<dbReference type="OrthoDB" id="9764501at2"/>
<proteinExistence type="inferred from homology"/>
<dbReference type="InterPro" id="IPR013785">
    <property type="entry name" value="Aldolase_TIM"/>
</dbReference>
<protein>
    <recommendedName>
        <fullName evidence="11">tRNA-dihydrouridine synthase</fullName>
        <ecNumber evidence="11">1.3.1.-</ecNumber>
    </recommendedName>
</protein>
<keyword evidence="4 11" id="KW-0288">FMN</keyword>
<evidence type="ECO:0000313" key="15">
    <source>
        <dbReference type="EMBL" id="AQQ70910.1"/>
    </source>
</evidence>
<evidence type="ECO:0000256" key="7">
    <source>
        <dbReference type="ARBA" id="ARBA00022884"/>
    </source>
</evidence>
<dbReference type="CDD" id="cd02801">
    <property type="entry name" value="DUS_like_FMN"/>
    <property type="match status" value="1"/>
</dbReference>
<dbReference type="Gene3D" id="1.10.1200.80">
    <property type="entry name" value="Putative flavin oxidoreducatase, domain 2"/>
    <property type="match status" value="1"/>
</dbReference>
<keyword evidence="3 11" id="KW-0285">Flavoprotein</keyword>
<keyword evidence="2" id="KW-0820">tRNA-binding</keyword>
<evidence type="ECO:0000259" key="14">
    <source>
        <dbReference type="Pfam" id="PF01207"/>
    </source>
</evidence>
<dbReference type="AlphaFoldDB" id="A0A1Q2ME17"/>
<dbReference type="GO" id="GO:0017150">
    <property type="term" value="F:tRNA dihydrouridine synthase activity"/>
    <property type="evidence" value="ECO:0007669"/>
    <property type="project" value="InterPro"/>
</dbReference>
<feature type="binding site" evidence="13">
    <location>
        <position position="78"/>
    </location>
    <ligand>
        <name>FMN</name>
        <dbReference type="ChEBI" id="CHEBI:58210"/>
    </ligand>
</feature>
<feature type="binding site" evidence="13">
    <location>
        <begin position="236"/>
        <end position="237"/>
    </location>
    <ligand>
        <name>FMN</name>
        <dbReference type="ChEBI" id="CHEBI:58210"/>
    </ligand>
</feature>
<keyword evidence="13" id="KW-0547">Nucleotide-binding</keyword>
<feature type="binding site" evidence="13">
    <location>
        <position position="180"/>
    </location>
    <ligand>
        <name>FMN</name>
        <dbReference type="ChEBI" id="CHEBI:58210"/>
    </ligand>
</feature>
<dbReference type="PIRSF" id="PIRSF006621">
    <property type="entry name" value="Dus"/>
    <property type="match status" value="1"/>
</dbReference>
<comment type="catalytic activity">
    <reaction evidence="9">
        <text>a 5,6-dihydrouridine in tRNA + NADP(+) = a uridine in tRNA + NADPH + H(+)</text>
        <dbReference type="Rhea" id="RHEA:23624"/>
        <dbReference type="Rhea" id="RHEA-COMP:13339"/>
        <dbReference type="Rhea" id="RHEA-COMP:13887"/>
        <dbReference type="ChEBI" id="CHEBI:15378"/>
        <dbReference type="ChEBI" id="CHEBI:57783"/>
        <dbReference type="ChEBI" id="CHEBI:58349"/>
        <dbReference type="ChEBI" id="CHEBI:65315"/>
        <dbReference type="ChEBI" id="CHEBI:74443"/>
    </reaction>
</comment>
<comment type="cofactor">
    <cofactor evidence="11 13">
        <name>FMN</name>
        <dbReference type="ChEBI" id="CHEBI:58210"/>
    </cofactor>
</comment>
<evidence type="ECO:0000256" key="3">
    <source>
        <dbReference type="ARBA" id="ARBA00022630"/>
    </source>
</evidence>
<dbReference type="RefSeq" id="WP_146683141.1">
    <property type="nucleotide sequence ID" value="NZ_CP019646.1"/>
</dbReference>
<dbReference type="InterPro" id="IPR001269">
    <property type="entry name" value="DUS_fam"/>
</dbReference>
<name>A0A1Q2ME17_9BACT</name>
<dbReference type="InterPro" id="IPR024036">
    <property type="entry name" value="tRNA-dHydroUridine_Synthase_C"/>
</dbReference>
<evidence type="ECO:0000256" key="10">
    <source>
        <dbReference type="ARBA" id="ARBA00048802"/>
    </source>
</evidence>
<evidence type="ECO:0000256" key="5">
    <source>
        <dbReference type="ARBA" id="ARBA00022694"/>
    </source>
</evidence>
<dbReference type="EMBL" id="CP019646">
    <property type="protein sequence ID" value="AQQ70910.1"/>
    <property type="molecule type" value="Genomic_DNA"/>
</dbReference>